<dbReference type="KEGG" id="acm:AciX9_4362"/>
<proteinExistence type="predicted"/>
<accession>E8X780</accession>
<evidence type="ECO:0000313" key="1">
    <source>
        <dbReference type="EMBL" id="ADW71314.1"/>
    </source>
</evidence>
<dbReference type="HOGENOM" id="CLU_3168640_0_0_0"/>
<name>E8X780_GRATM</name>
<dbReference type="Proteomes" id="UP000000343">
    <property type="component" value="Plasmid pACIX903"/>
</dbReference>
<keyword evidence="2" id="KW-1185">Reference proteome</keyword>
<evidence type="ECO:0000313" key="2">
    <source>
        <dbReference type="Proteomes" id="UP000000343"/>
    </source>
</evidence>
<gene>
    <name evidence="1" type="ordered locus">AciX9_4362</name>
</gene>
<organism evidence="2">
    <name type="scientific">Granulicella tundricola (strain ATCC BAA-1859 / DSM 23138 / MP5ACTX9)</name>
    <dbReference type="NCBI Taxonomy" id="1198114"/>
    <lineage>
        <taxon>Bacteria</taxon>
        <taxon>Pseudomonadati</taxon>
        <taxon>Acidobacteriota</taxon>
        <taxon>Terriglobia</taxon>
        <taxon>Terriglobales</taxon>
        <taxon>Acidobacteriaceae</taxon>
        <taxon>Granulicella</taxon>
    </lineage>
</organism>
<sequence length="47" mass="5214">MDSDVALKIVDVKEADRSRWTVFFSNGASILVTAKEWADLSPALFRG</sequence>
<reference evidence="2" key="1">
    <citation type="submission" date="2011-01" db="EMBL/GenBank/DDBJ databases">
        <title>Complete sequence of plasmid3 of Acidobacterium sp. MP5ACTX9.</title>
        <authorList>
            <consortium name="US DOE Joint Genome Institute"/>
            <person name="Lucas S."/>
            <person name="Copeland A."/>
            <person name="Lapidus A."/>
            <person name="Cheng J.-F."/>
            <person name="Goodwin L."/>
            <person name="Pitluck S."/>
            <person name="Teshima H."/>
            <person name="Detter J.C."/>
            <person name="Han C."/>
            <person name="Tapia R."/>
            <person name="Land M."/>
            <person name="Hauser L."/>
            <person name="Kyrpides N."/>
            <person name="Ivanova N."/>
            <person name="Ovchinnikova G."/>
            <person name="Pagani I."/>
            <person name="Rawat S.R."/>
            <person name="Mannisto M."/>
            <person name="Haggblom M.M."/>
            <person name="Woyke T."/>
        </authorList>
    </citation>
    <scope>NUCLEOTIDE SEQUENCE [LARGE SCALE GENOMIC DNA]</scope>
    <source>
        <strain evidence="2">MP5ACTX9</strain>
        <plasmid evidence="2">Plasmid pACIX903</plasmid>
    </source>
</reference>
<dbReference type="EMBL" id="CP002483">
    <property type="protein sequence ID" value="ADW71314.1"/>
    <property type="molecule type" value="Genomic_DNA"/>
</dbReference>
<keyword evidence="1" id="KW-0614">Plasmid</keyword>
<dbReference type="AlphaFoldDB" id="E8X780"/>
<protein>
    <submittedName>
        <fullName evidence="1">Uncharacterized protein</fullName>
    </submittedName>
</protein>
<geneLocation type="plasmid" evidence="1 2">
    <name>pACIX903</name>
</geneLocation>